<feature type="compositionally biased region" description="Low complexity" evidence="1">
    <location>
        <begin position="7"/>
        <end position="27"/>
    </location>
</feature>
<dbReference type="EMBL" id="JBHFEH010000005">
    <property type="protein sequence ID" value="KAL2057416.1"/>
    <property type="molecule type" value="Genomic_DNA"/>
</dbReference>
<reference evidence="2 3" key="1">
    <citation type="submission" date="2024-09" db="EMBL/GenBank/DDBJ databases">
        <title>Rethinking Asexuality: The Enigmatic Case of Functional Sexual Genes in Lepraria (Stereocaulaceae).</title>
        <authorList>
            <person name="Doellman M."/>
            <person name="Sun Y."/>
            <person name="Barcenas-Pena A."/>
            <person name="Lumbsch H.T."/>
            <person name="Grewe F."/>
        </authorList>
    </citation>
    <scope>NUCLEOTIDE SEQUENCE [LARGE SCALE GENOMIC DNA]</scope>
    <source>
        <strain evidence="2 3">Grewe 0041</strain>
    </source>
</reference>
<evidence type="ECO:0000256" key="1">
    <source>
        <dbReference type="SAM" id="MobiDB-lite"/>
    </source>
</evidence>
<feature type="compositionally biased region" description="Basic and acidic residues" evidence="1">
    <location>
        <begin position="60"/>
        <end position="86"/>
    </location>
</feature>
<evidence type="ECO:0000313" key="3">
    <source>
        <dbReference type="Proteomes" id="UP001590951"/>
    </source>
</evidence>
<keyword evidence="3" id="KW-1185">Reference proteome</keyword>
<evidence type="ECO:0000313" key="2">
    <source>
        <dbReference type="EMBL" id="KAL2057416.1"/>
    </source>
</evidence>
<feature type="region of interest" description="Disordered" evidence="1">
    <location>
        <begin position="1"/>
        <end position="100"/>
    </location>
</feature>
<sequence length="100" mass="10843">MDTPTAQRQPSKSSPDSSSTRNSSNDSAEAEAQQISPIQPTAETQAPTATQTATQTSIQERPRELFLPKSKEVVHKDDSGDGKPVDRPLGCLRSMVGYER</sequence>
<organism evidence="2 3">
    <name type="scientific">Lepraria finkii</name>
    <dbReference type="NCBI Taxonomy" id="1340010"/>
    <lineage>
        <taxon>Eukaryota</taxon>
        <taxon>Fungi</taxon>
        <taxon>Dikarya</taxon>
        <taxon>Ascomycota</taxon>
        <taxon>Pezizomycotina</taxon>
        <taxon>Lecanoromycetes</taxon>
        <taxon>OSLEUM clade</taxon>
        <taxon>Lecanoromycetidae</taxon>
        <taxon>Lecanorales</taxon>
        <taxon>Lecanorineae</taxon>
        <taxon>Stereocaulaceae</taxon>
        <taxon>Lepraria</taxon>
    </lineage>
</organism>
<gene>
    <name evidence="2" type="ORF">ABVK25_002469</name>
</gene>
<feature type="compositionally biased region" description="Low complexity" evidence="1">
    <location>
        <begin position="39"/>
        <end position="56"/>
    </location>
</feature>
<name>A0ABR4BHV0_9LECA</name>
<accession>A0ABR4BHV0</accession>
<dbReference type="Proteomes" id="UP001590951">
    <property type="component" value="Unassembled WGS sequence"/>
</dbReference>
<comment type="caution">
    <text evidence="2">The sequence shown here is derived from an EMBL/GenBank/DDBJ whole genome shotgun (WGS) entry which is preliminary data.</text>
</comment>
<proteinExistence type="predicted"/>
<protein>
    <submittedName>
        <fullName evidence="2">Uncharacterized protein</fullName>
    </submittedName>
</protein>